<feature type="transmembrane region" description="Helical" evidence="5">
    <location>
        <begin position="211"/>
        <end position="231"/>
    </location>
</feature>
<evidence type="ECO:0000259" key="6">
    <source>
        <dbReference type="Pfam" id="PF01061"/>
    </source>
</evidence>
<dbReference type="GO" id="GO:0140359">
    <property type="term" value="F:ABC-type transporter activity"/>
    <property type="evidence" value="ECO:0007669"/>
    <property type="project" value="InterPro"/>
</dbReference>
<dbReference type="Pfam" id="PF01061">
    <property type="entry name" value="ABC2_membrane"/>
    <property type="match status" value="1"/>
</dbReference>
<keyword evidence="3 5" id="KW-1133">Transmembrane helix</keyword>
<keyword evidence="4 5" id="KW-0472">Membrane</keyword>
<proteinExistence type="predicted"/>
<reference evidence="7 8" key="1">
    <citation type="submission" date="2020-07" db="EMBL/GenBank/DDBJ databases">
        <title>Description of Limosilactobacillus balticus sp. nov., Limosilactobacillus agrestis sp. nov., Limosilactobacillus albertensis sp. nov., Limosilactobacillus rudii sp. nov., Limosilactobacillus fastidiosus sp. nov., five novel Limosilactobacillus species isolated from the vertebrate gastrointestinal tract, and proposal of 6 subspecies of Limosilactobacillus reuteri adapted to the gastrointestinal tract of specific vertebrate hosts.</title>
        <authorList>
            <person name="Li F."/>
            <person name="Cheng C."/>
            <person name="Zheng J."/>
            <person name="Quevedo R.M."/>
            <person name="Li J."/>
            <person name="Roos S."/>
            <person name="Gaenzle M.G."/>
            <person name="Walter J."/>
        </authorList>
    </citation>
    <scope>NUCLEOTIDE SEQUENCE [LARGE SCALE GENOMIC DNA]</scope>
    <source>
        <strain evidence="7 8">STM2_1</strain>
    </source>
</reference>
<feature type="transmembrane region" description="Helical" evidence="5">
    <location>
        <begin position="124"/>
        <end position="147"/>
    </location>
</feature>
<protein>
    <submittedName>
        <fullName evidence="7">ABC transporter permease</fullName>
    </submittedName>
</protein>
<evidence type="ECO:0000256" key="1">
    <source>
        <dbReference type="ARBA" id="ARBA00004141"/>
    </source>
</evidence>
<sequence>MITGIQLKQVLRNRRFLIFTILFPTSWYWMMIKLTNTPREADYQLILLILALLIGILGNSIVTFSKRIASNRNFYFLQARISRYSIWKYLISQLVTQLILNLVITIILVLLACLLQTIKFNQTTWLTLGLVNLFGIYLSVIGFTFGISFSRSSIDAGSTPLMFLLAMFIIPWNVFIPTNSMVKLMTNIQRLFPSYYAYQIVQQNDQLFKDFGLFLLSSVITLLPFLMIIAFKLNHNADNALSN</sequence>
<dbReference type="AlphaFoldDB" id="A0A7W3YNY6"/>
<evidence type="ECO:0000256" key="2">
    <source>
        <dbReference type="ARBA" id="ARBA00022692"/>
    </source>
</evidence>
<comment type="subcellular location">
    <subcellularLocation>
        <location evidence="1">Membrane</location>
        <topology evidence="1">Multi-pass membrane protein</topology>
    </subcellularLocation>
</comment>
<dbReference type="RefSeq" id="WP_182596523.1">
    <property type="nucleotide sequence ID" value="NZ_JACIVA010000050.1"/>
</dbReference>
<evidence type="ECO:0000256" key="4">
    <source>
        <dbReference type="ARBA" id="ARBA00023136"/>
    </source>
</evidence>
<feature type="domain" description="ABC-2 type transporter transmembrane" evidence="6">
    <location>
        <begin position="6"/>
        <end position="204"/>
    </location>
</feature>
<evidence type="ECO:0000256" key="3">
    <source>
        <dbReference type="ARBA" id="ARBA00022989"/>
    </source>
</evidence>
<evidence type="ECO:0000256" key="5">
    <source>
        <dbReference type="SAM" id="Phobius"/>
    </source>
</evidence>
<dbReference type="InterPro" id="IPR013525">
    <property type="entry name" value="ABC2_TM"/>
</dbReference>
<feature type="transmembrane region" description="Helical" evidence="5">
    <location>
        <begin position="159"/>
        <end position="176"/>
    </location>
</feature>
<evidence type="ECO:0000313" key="7">
    <source>
        <dbReference type="EMBL" id="MBB1097787.1"/>
    </source>
</evidence>
<dbReference type="Proteomes" id="UP000517106">
    <property type="component" value="Unassembled WGS sequence"/>
</dbReference>
<name>A0A7W3YNY6_9LACO</name>
<feature type="transmembrane region" description="Helical" evidence="5">
    <location>
        <begin position="16"/>
        <end position="32"/>
    </location>
</feature>
<feature type="transmembrane region" description="Helical" evidence="5">
    <location>
        <begin position="44"/>
        <end position="65"/>
    </location>
</feature>
<gene>
    <name evidence="7" type="ORF">H5S09_07515</name>
</gene>
<dbReference type="GO" id="GO:0016020">
    <property type="term" value="C:membrane"/>
    <property type="evidence" value="ECO:0007669"/>
    <property type="project" value="UniProtKB-SubCell"/>
</dbReference>
<feature type="transmembrane region" description="Helical" evidence="5">
    <location>
        <begin position="86"/>
        <end position="118"/>
    </location>
</feature>
<comment type="caution">
    <text evidence="7">The sequence shown here is derived from an EMBL/GenBank/DDBJ whole genome shotgun (WGS) entry which is preliminary data.</text>
</comment>
<accession>A0A7W3YNY6</accession>
<dbReference type="EMBL" id="JACIVA010000050">
    <property type="protein sequence ID" value="MBB1097787.1"/>
    <property type="molecule type" value="Genomic_DNA"/>
</dbReference>
<organism evidence="7 8">
    <name type="scientific">Limosilactobacillus rudii</name>
    <dbReference type="NCBI Taxonomy" id="2759755"/>
    <lineage>
        <taxon>Bacteria</taxon>
        <taxon>Bacillati</taxon>
        <taxon>Bacillota</taxon>
        <taxon>Bacilli</taxon>
        <taxon>Lactobacillales</taxon>
        <taxon>Lactobacillaceae</taxon>
        <taxon>Limosilactobacillus</taxon>
    </lineage>
</organism>
<keyword evidence="2 5" id="KW-0812">Transmembrane</keyword>
<evidence type="ECO:0000313" key="8">
    <source>
        <dbReference type="Proteomes" id="UP000517106"/>
    </source>
</evidence>
<keyword evidence="8" id="KW-1185">Reference proteome</keyword>